<feature type="non-terminal residue" evidence="7">
    <location>
        <position position="1"/>
    </location>
</feature>
<dbReference type="AlphaFoldDB" id="V8P8X3"/>
<organism evidence="7 8">
    <name type="scientific">Ophiophagus hannah</name>
    <name type="common">King cobra</name>
    <name type="synonym">Naja hannah</name>
    <dbReference type="NCBI Taxonomy" id="8665"/>
    <lineage>
        <taxon>Eukaryota</taxon>
        <taxon>Metazoa</taxon>
        <taxon>Chordata</taxon>
        <taxon>Craniata</taxon>
        <taxon>Vertebrata</taxon>
        <taxon>Euteleostomi</taxon>
        <taxon>Lepidosauria</taxon>
        <taxon>Squamata</taxon>
        <taxon>Bifurcata</taxon>
        <taxon>Unidentata</taxon>
        <taxon>Episquamata</taxon>
        <taxon>Toxicofera</taxon>
        <taxon>Serpentes</taxon>
        <taxon>Colubroidea</taxon>
        <taxon>Elapidae</taxon>
        <taxon>Elapinae</taxon>
        <taxon>Ophiophagus</taxon>
    </lineage>
</organism>
<comment type="subunit">
    <text evidence="4">Monomer. Forms homodimers during oxidative stress. Interacts (via N-terminus) with elongation factor EEF1A1 (via middle-region); the interaction is direct and competes with EEF1A1 binding to guanyl-nucleotide exchange factor EEF1B2, thereby inhibiting GDP for GTP exchange and reactivation of EEF1A1. Interacts with nuclear transport receptors XPO4, IPO5/RANBP5, IPO7, IPO9 and KPNB1 as well as GCN1L1/GCN1 and LRPPRC probably through their HEAT repeats. Binds NCOA5/CIA.</text>
</comment>
<dbReference type="GO" id="GO:0016620">
    <property type="term" value="F:oxidoreductase activity, acting on the aldehyde or oxo group of donors, NAD or NADP as acceptor"/>
    <property type="evidence" value="ECO:0007669"/>
    <property type="project" value="InterPro"/>
</dbReference>
<dbReference type="InterPro" id="IPR036291">
    <property type="entry name" value="NAD(P)-bd_dom_sf"/>
</dbReference>
<reference evidence="7 8" key="1">
    <citation type="journal article" date="2013" name="Proc. Natl. Acad. Sci. U.S.A.">
        <title>The king cobra genome reveals dynamic gene evolution and adaptation in the snake venom system.</title>
        <authorList>
            <person name="Vonk F.J."/>
            <person name="Casewell N.R."/>
            <person name="Henkel C.V."/>
            <person name="Heimberg A.M."/>
            <person name="Jansen H.J."/>
            <person name="McCleary R.J."/>
            <person name="Kerkkamp H.M."/>
            <person name="Vos R.A."/>
            <person name="Guerreiro I."/>
            <person name="Calvete J.J."/>
            <person name="Wuster W."/>
            <person name="Woods A.E."/>
            <person name="Logan J.M."/>
            <person name="Harrison R.A."/>
            <person name="Castoe T.A."/>
            <person name="de Koning A.P."/>
            <person name="Pollock D.D."/>
            <person name="Yandell M."/>
            <person name="Calderon D."/>
            <person name="Renjifo C."/>
            <person name="Currier R.B."/>
            <person name="Salgado D."/>
            <person name="Pla D."/>
            <person name="Sanz L."/>
            <person name="Hyder A.S."/>
            <person name="Ribeiro J.M."/>
            <person name="Arntzen J.W."/>
            <person name="van den Thillart G.E."/>
            <person name="Boetzer M."/>
            <person name="Pirovano W."/>
            <person name="Dirks R.P."/>
            <person name="Spaink H.P."/>
            <person name="Duboule D."/>
            <person name="McGlinn E."/>
            <person name="Kini R.M."/>
            <person name="Richardson M.K."/>
        </authorList>
    </citation>
    <scope>NUCLEOTIDE SEQUENCE</scope>
    <source>
        <tissue evidence="7">Blood</tissue>
    </source>
</reference>
<proteinExistence type="predicted"/>
<feature type="domain" description="Semialdehyde dehydrogenase NAD-binding" evidence="6">
    <location>
        <begin position="93"/>
        <end position="191"/>
    </location>
</feature>
<dbReference type="GO" id="GO:0051287">
    <property type="term" value="F:NAD binding"/>
    <property type="evidence" value="ECO:0007669"/>
    <property type="project" value="InterPro"/>
</dbReference>
<evidence type="ECO:0000313" key="8">
    <source>
        <dbReference type="Proteomes" id="UP000018936"/>
    </source>
</evidence>
<dbReference type="EMBL" id="AZIM01000451">
    <property type="protein sequence ID" value="ETE70984.1"/>
    <property type="molecule type" value="Genomic_DNA"/>
</dbReference>
<sequence length="312" mass="34808">MVNPLGGRATATDLASSLKKRRIPFKQSGRTILRMRPFCGKRHAGIRLCRGFSQSLRCKVRELNCKWHFKKKILLLLANSMAVSSSEEQKKQNCFILGASGETGKELLLEILKQQKFSRVTLIGRRKLNFEGTLYSNVAQEVVDFEKLDESAAAFQGHDVGFCCLGTSRAKAGVDEFVRVDRDYVEHAAKLAKAGGCHHFILETSKGADSSSIFLYLKTKGEVENRIKALEFDRFSIFRPAMLLCDRQEFRPLEWVTKKVLEVVAHFFPTGVTVPTTTVARAMANIAVMPAKDGQKVEVLENAAIHALGQSK</sequence>
<keyword evidence="2" id="KW-0007">Acetylation</keyword>
<evidence type="ECO:0000259" key="6">
    <source>
        <dbReference type="SMART" id="SM00859"/>
    </source>
</evidence>
<dbReference type="Pfam" id="PF13460">
    <property type="entry name" value="NAD_binding_10"/>
    <property type="match status" value="1"/>
</dbReference>
<evidence type="ECO:0000256" key="3">
    <source>
        <dbReference type="ARBA" id="ARBA00023157"/>
    </source>
</evidence>
<evidence type="ECO:0000256" key="1">
    <source>
        <dbReference type="ARBA" id="ARBA00022857"/>
    </source>
</evidence>
<evidence type="ECO:0000313" key="7">
    <source>
        <dbReference type="EMBL" id="ETE70984.1"/>
    </source>
</evidence>
<evidence type="ECO:0000256" key="2">
    <source>
        <dbReference type="ARBA" id="ARBA00022990"/>
    </source>
</evidence>
<accession>V8P8X3</accession>
<dbReference type="InterPro" id="IPR000534">
    <property type="entry name" value="Semialdehyde_DH_NAD-bd"/>
</dbReference>
<dbReference type="OrthoDB" id="430436at2759"/>
<gene>
    <name evidence="7" type="primary">HTATIP2</name>
    <name evidence="7" type="ORF">L345_03195</name>
</gene>
<name>V8P8X3_OPHHA</name>
<dbReference type="InterPro" id="IPR016040">
    <property type="entry name" value="NAD(P)-bd_dom"/>
</dbReference>
<keyword evidence="3" id="KW-1015">Disulfide bond</keyword>
<dbReference type="SUPFAM" id="SSF51735">
    <property type="entry name" value="NAD(P)-binding Rossmann-fold domains"/>
    <property type="match status" value="1"/>
</dbReference>
<dbReference type="GO" id="GO:0005737">
    <property type="term" value="C:cytoplasm"/>
    <property type="evidence" value="ECO:0007669"/>
    <property type="project" value="TreeGrafter"/>
</dbReference>
<dbReference type="PANTHER" id="PTHR14097:SF7">
    <property type="entry name" value="OXIDOREDUCTASE HTATIP2"/>
    <property type="match status" value="1"/>
</dbReference>
<dbReference type="Proteomes" id="UP000018936">
    <property type="component" value="Unassembled WGS sequence"/>
</dbReference>
<dbReference type="PANTHER" id="PTHR14097">
    <property type="entry name" value="OXIDOREDUCTASE HTATIP2"/>
    <property type="match status" value="1"/>
</dbReference>
<dbReference type="Gene3D" id="3.40.50.720">
    <property type="entry name" value="NAD(P)-binding Rossmann-like Domain"/>
    <property type="match status" value="1"/>
</dbReference>
<dbReference type="GO" id="GO:1901607">
    <property type="term" value="P:alpha-amino acid biosynthetic process"/>
    <property type="evidence" value="ECO:0007669"/>
    <property type="project" value="UniProtKB-ARBA"/>
</dbReference>
<keyword evidence="1" id="KW-0521">NADP</keyword>
<dbReference type="CDD" id="cd05250">
    <property type="entry name" value="CC3_like_SDR_a"/>
    <property type="match status" value="1"/>
</dbReference>
<keyword evidence="8" id="KW-1185">Reference proteome</keyword>
<evidence type="ECO:0000256" key="4">
    <source>
        <dbReference type="ARBA" id="ARBA00093483"/>
    </source>
</evidence>
<evidence type="ECO:0000256" key="5">
    <source>
        <dbReference type="ARBA" id="ARBA00093604"/>
    </source>
</evidence>
<dbReference type="FunFam" id="3.40.50.720:FF:000271">
    <property type="entry name" value="oxidoreductase HTATIP2 isoform X1"/>
    <property type="match status" value="1"/>
</dbReference>
<comment type="caution">
    <text evidence="7">The sequence shown here is derived from an EMBL/GenBank/DDBJ whole genome shotgun (WGS) entry which is preliminary data.</text>
</comment>
<dbReference type="SMART" id="SM00859">
    <property type="entry name" value="Semialdhyde_dh"/>
    <property type="match status" value="1"/>
</dbReference>
<protein>
    <recommendedName>
        <fullName evidence="5">Protein HTATIP2</fullName>
    </recommendedName>
</protein>
<dbReference type="GO" id="GO:0051170">
    <property type="term" value="P:import into nucleus"/>
    <property type="evidence" value="ECO:0007669"/>
    <property type="project" value="TreeGrafter"/>
</dbReference>